<dbReference type="Gene3D" id="1.10.510.10">
    <property type="entry name" value="Transferase(Phosphotransferase) domain 1"/>
    <property type="match status" value="1"/>
</dbReference>
<dbReference type="InterPro" id="IPR017441">
    <property type="entry name" value="Protein_kinase_ATP_BS"/>
</dbReference>
<feature type="domain" description="Protein kinase" evidence="7">
    <location>
        <begin position="6"/>
        <end position="250"/>
    </location>
</feature>
<dbReference type="GO" id="GO:0005524">
    <property type="term" value="F:ATP binding"/>
    <property type="evidence" value="ECO:0007669"/>
    <property type="project" value="UniProtKB-UniRule"/>
</dbReference>
<dbReference type="OMA" id="NTICGAP"/>
<evidence type="ECO:0000256" key="5">
    <source>
        <dbReference type="ARBA" id="ARBA00022840"/>
    </source>
</evidence>
<evidence type="ECO:0000256" key="4">
    <source>
        <dbReference type="ARBA" id="ARBA00022777"/>
    </source>
</evidence>
<dbReference type="OrthoDB" id="40902at2759"/>
<organism evidence="9">
    <name type="scientific">Selaginella moellendorffii</name>
    <name type="common">Spikemoss</name>
    <dbReference type="NCBI Taxonomy" id="88036"/>
    <lineage>
        <taxon>Eukaryota</taxon>
        <taxon>Viridiplantae</taxon>
        <taxon>Streptophyta</taxon>
        <taxon>Embryophyta</taxon>
        <taxon>Tracheophyta</taxon>
        <taxon>Lycopodiopsida</taxon>
        <taxon>Selaginellales</taxon>
        <taxon>Selaginellaceae</taxon>
        <taxon>Selaginella</taxon>
    </lineage>
</organism>
<protein>
    <recommendedName>
        <fullName evidence="7">Protein kinase domain-containing protein</fullName>
    </recommendedName>
</protein>
<dbReference type="Gene3D" id="3.30.200.20">
    <property type="entry name" value="Phosphorylase Kinase, domain 1"/>
    <property type="match status" value="1"/>
</dbReference>
<dbReference type="GO" id="GO:0005737">
    <property type="term" value="C:cytoplasm"/>
    <property type="evidence" value="ECO:0000318"/>
    <property type="project" value="GO_Central"/>
</dbReference>
<dbReference type="Pfam" id="PF00069">
    <property type="entry name" value="Pkinase"/>
    <property type="match status" value="1"/>
</dbReference>
<dbReference type="Gramene" id="EFJ23337">
    <property type="protein sequence ID" value="EFJ23337"/>
    <property type="gene ID" value="SELMODRAFT_12938"/>
</dbReference>
<keyword evidence="2" id="KW-0808">Transferase</keyword>
<evidence type="ECO:0000313" key="9">
    <source>
        <dbReference type="Proteomes" id="UP000001514"/>
    </source>
</evidence>
<dbReference type="STRING" id="88036.D8RWX9"/>
<dbReference type="KEGG" id="smo:SELMODRAFT_12938"/>
<dbReference type="GO" id="GO:0004683">
    <property type="term" value="F:calcium/calmodulin-dependent protein kinase activity"/>
    <property type="evidence" value="ECO:0000318"/>
    <property type="project" value="GO_Central"/>
</dbReference>
<evidence type="ECO:0000256" key="2">
    <source>
        <dbReference type="ARBA" id="ARBA00022679"/>
    </source>
</evidence>
<keyword evidence="3 6" id="KW-0547">Nucleotide-binding</keyword>
<feature type="non-terminal residue" evidence="8">
    <location>
        <position position="250"/>
    </location>
</feature>
<dbReference type="HOGENOM" id="CLU_000288_63_0_1"/>
<dbReference type="InParanoid" id="D8RWX9"/>
<evidence type="ECO:0000259" key="7">
    <source>
        <dbReference type="PROSITE" id="PS50011"/>
    </source>
</evidence>
<dbReference type="PROSITE" id="PS50011">
    <property type="entry name" value="PROTEIN_KINASE_DOM"/>
    <property type="match status" value="1"/>
</dbReference>
<dbReference type="AlphaFoldDB" id="D8RWX9"/>
<dbReference type="GO" id="GO:0005634">
    <property type="term" value="C:nucleus"/>
    <property type="evidence" value="ECO:0000318"/>
    <property type="project" value="GO_Central"/>
</dbReference>
<dbReference type="CDD" id="cd05117">
    <property type="entry name" value="STKc_CAMK"/>
    <property type="match status" value="1"/>
</dbReference>
<evidence type="ECO:0000313" key="8">
    <source>
        <dbReference type="EMBL" id="EFJ23337.1"/>
    </source>
</evidence>
<feature type="non-terminal residue" evidence="8">
    <location>
        <position position="1"/>
    </location>
</feature>
<evidence type="ECO:0000256" key="1">
    <source>
        <dbReference type="ARBA" id="ARBA00022527"/>
    </source>
</evidence>
<dbReference type="Proteomes" id="UP000001514">
    <property type="component" value="Unassembled WGS sequence"/>
</dbReference>
<dbReference type="GO" id="GO:0009931">
    <property type="term" value="F:calcium-dependent protein serine/threonine kinase activity"/>
    <property type="evidence" value="ECO:0000318"/>
    <property type="project" value="GO_Central"/>
</dbReference>
<dbReference type="PROSITE" id="PS00107">
    <property type="entry name" value="PROTEIN_KINASE_ATP"/>
    <property type="match status" value="1"/>
</dbReference>
<gene>
    <name evidence="8" type="ORF">SELMODRAFT_12938</name>
</gene>
<dbReference type="PIRSF" id="PIRSF000654">
    <property type="entry name" value="Integrin-linked_kinase"/>
    <property type="match status" value="1"/>
</dbReference>
<evidence type="ECO:0000256" key="6">
    <source>
        <dbReference type="PROSITE-ProRule" id="PRU10141"/>
    </source>
</evidence>
<dbReference type="FunCoup" id="D8RWX9">
    <property type="interactions" value="1133"/>
</dbReference>
<keyword evidence="5 6" id="KW-0067">ATP-binding</keyword>
<dbReference type="SUPFAM" id="SSF56112">
    <property type="entry name" value="Protein kinase-like (PK-like)"/>
    <property type="match status" value="1"/>
</dbReference>
<sequence>SLCEKYKLGEELGHGASGVAQVCIDRITGEELACKKITKIEHLHQDEVGILKQLYGHPNIVKLEAAFSDEKETYLVMELCRGGSLFSNGSLLSEMEAAQLCKNLMEAVKFCHSNGIIHRDISLKNILLGDNCFKLADFGLAAHFQPGEYLSDLIGTLCYMAPEVFKRRYSKEIDIWSSGVVIFAILSGNFPFHGNTFKSTIHAIEAARIDFDPEYWSNASPSVKDLIRGMLHQDPRKRLTPEQVLDHDWV</sequence>
<reference evidence="8 9" key="1">
    <citation type="journal article" date="2011" name="Science">
        <title>The Selaginella genome identifies genetic changes associated with the evolution of vascular plants.</title>
        <authorList>
            <person name="Banks J.A."/>
            <person name="Nishiyama T."/>
            <person name="Hasebe M."/>
            <person name="Bowman J.L."/>
            <person name="Gribskov M."/>
            <person name="dePamphilis C."/>
            <person name="Albert V.A."/>
            <person name="Aono N."/>
            <person name="Aoyama T."/>
            <person name="Ambrose B.A."/>
            <person name="Ashton N.W."/>
            <person name="Axtell M.J."/>
            <person name="Barker E."/>
            <person name="Barker M.S."/>
            <person name="Bennetzen J.L."/>
            <person name="Bonawitz N.D."/>
            <person name="Chapple C."/>
            <person name="Cheng C."/>
            <person name="Correa L.G."/>
            <person name="Dacre M."/>
            <person name="DeBarry J."/>
            <person name="Dreyer I."/>
            <person name="Elias M."/>
            <person name="Engstrom E.M."/>
            <person name="Estelle M."/>
            <person name="Feng L."/>
            <person name="Finet C."/>
            <person name="Floyd S.K."/>
            <person name="Frommer W.B."/>
            <person name="Fujita T."/>
            <person name="Gramzow L."/>
            <person name="Gutensohn M."/>
            <person name="Harholt J."/>
            <person name="Hattori M."/>
            <person name="Heyl A."/>
            <person name="Hirai T."/>
            <person name="Hiwatashi Y."/>
            <person name="Ishikawa M."/>
            <person name="Iwata M."/>
            <person name="Karol K.G."/>
            <person name="Koehler B."/>
            <person name="Kolukisaoglu U."/>
            <person name="Kubo M."/>
            <person name="Kurata T."/>
            <person name="Lalonde S."/>
            <person name="Li K."/>
            <person name="Li Y."/>
            <person name="Litt A."/>
            <person name="Lyons E."/>
            <person name="Manning G."/>
            <person name="Maruyama T."/>
            <person name="Michael T.P."/>
            <person name="Mikami K."/>
            <person name="Miyazaki S."/>
            <person name="Morinaga S."/>
            <person name="Murata T."/>
            <person name="Mueller-Roeber B."/>
            <person name="Nelson D.R."/>
            <person name="Obara M."/>
            <person name="Oguri Y."/>
            <person name="Olmstead R.G."/>
            <person name="Onodera N."/>
            <person name="Petersen B.L."/>
            <person name="Pils B."/>
            <person name="Prigge M."/>
            <person name="Rensing S.A."/>
            <person name="Riano-Pachon D.M."/>
            <person name="Roberts A.W."/>
            <person name="Sato Y."/>
            <person name="Scheller H.V."/>
            <person name="Schulz B."/>
            <person name="Schulz C."/>
            <person name="Shakirov E.V."/>
            <person name="Shibagaki N."/>
            <person name="Shinohara N."/>
            <person name="Shippen D.E."/>
            <person name="Soerensen I."/>
            <person name="Sotooka R."/>
            <person name="Sugimoto N."/>
            <person name="Sugita M."/>
            <person name="Sumikawa N."/>
            <person name="Tanurdzic M."/>
            <person name="Theissen G."/>
            <person name="Ulvskov P."/>
            <person name="Wakazuki S."/>
            <person name="Weng J.K."/>
            <person name="Willats W.W."/>
            <person name="Wipf D."/>
            <person name="Wolf P.G."/>
            <person name="Yang L."/>
            <person name="Zimmer A.D."/>
            <person name="Zhu Q."/>
            <person name="Mitros T."/>
            <person name="Hellsten U."/>
            <person name="Loque D."/>
            <person name="Otillar R."/>
            <person name="Salamov A."/>
            <person name="Schmutz J."/>
            <person name="Shapiro H."/>
            <person name="Lindquist E."/>
            <person name="Lucas S."/>
            <person name="Rokhsar D."/>
            <person name="Grigoriev I.V."/>
        </authorList>
    </citation>
    <scope>NUCLEOTIDE SEQUENCE [LARGE SCALE GENOMIC DNA]</scope>
</reference>
<dbReference type="PROSITE" id="PS00109">
    <property type="entry name" value="PROTEIN_KINASE_TYR"/>
    <property type="match status" value="1"/>
</dbReference>
<dbReference type="InterPro" id="IPR000719">
    <property type="entry name" value="Prot_kinase_dom"/>
</dbReference>
<keyword evidence="1" id="KW-0723">Serine/threonine-protein kinase</keyword>
<proteinExistence type="predicted"/>
<dbReference type="InterPro" id="IPR008266">
    <property type="entry name" value="Tyr_kinase_AS"/>
</dbReference>
<keyword evidence="4" id="KW-0418">Kinase</keyword>
<feature type="binding site" evidence="6">
    <location>
        <position position="35"/>
    </location>
    <ligand>
        <name>ATP</name>
        <dbReference type="ChEBI" id="CHEBI:30616"/>
    </ligand>
</feature>
<dbReference type="InterPro" id="IPR050205">
    <property type="entry name" value="CDPK_Ser/Thr_kinases"/>
</dbReference>
<dbReference type="InterPro" id="IPR011009">
    <property type="entry name" value="Kinase-like_dom_sf"/>
</dbReference>
<dbReference type="PANTHER" id="PTHR24349">
    <property type="entry name" value="SERINE/THREONINE-PROTEIN KINASE"/>
    <property type="match status" value="1"/>
</dbReference>
<name>D8RWX9_SELML</name>
<keyword evidence="9" id="KW-1185">Reference proteome</keyword>
<dbReference type="GO" id="GO:0035556">
    <property type="term" value="P:intracellular signal transduction"/>
    <property type="evidence" value="ECO:0000318"/>
    <property type="project" value="GO_Central"/>
</dbReference>
<accession>D8RWX9</accession>
<dbReference type="GO" id="GO:0005516">
    <property type="term" value="F:calmodulin binding"/>
    <property type="evidence" value="ECO:0000318"/>
    <property type="project" value="GO_Central"/>
</dbReference>
<dbReference type="EMBL" id="GL377593">
    <property type="protein sequence ID" value="EFJ23337.1"/>
    <property type="molecule type" value="Genomic_DNA"/>
</dbReference>
<evidence type="ECO:0000256" key="3">
    <source>
        <dbReference type="ARBA" id="ARBA00022741"/>
    </source>
</evidence>